<dbReference type="RefSeq" id="WP_012258373.1">
    <property type="nucleotide sequence ID" value="NC_010175.1"/>
</dbReference>
<dbReference type="CDD" id="cd06260">
    <property type="entry name" value="DUF820-like"/>
    <property type="match status" value="1"/>
</dbReference>
<evidence type="ECO:0000259" key="2">
    <source>
        <dbReference type="Pfam" id="PF05685"/>
    </source>
</evidence>
<dbReference type="Gene3D" id="3.90.1570.10">
    <property type="entry name" value="tt1808, chain A"/>
    <property type="match status" value="1"/>
</dbReference>
<dbReference type="HOGENOM" id="CLU_075279_0_0_0"/>
<dbReference type="EMBL" id="CP000909">
    <property type="protein sequence ID" value="ABY35720.1"/>
    <property type="molecule type" value="Genomic_DNA"/>
</dbReference>
<dbReference type="STRING" id="324602.Caur_2514"/>
<reference evidence="4" key="1">
    <citation type="journal article" date="2011" name="BMC Genomics">
        <title>Complete genome sequence of the filamentous anoxygenic phototrophic bacterium Chloroflexus aurantiacus.</title>
        <authorList>
            <person name="Tang K.H."/>
            <person name="Barry K."/>
            <person name="Chertkov O."/>
            <person name="Dalin E."/>
            <person name="Han C.S."/>
            <person name="Hauser L.J."/>
            <person name="Honchak B.M."/>
            <person name="Karbach L.E."/>
            <person name="Land M.L."/>
            <person name="Lapidus A."/>
            <person name="Larimer F.W."/>
            <person name="Mikhailova N."/>
            <person name="Pitluck S."/>
            <person name="Pierson B.K."/>
            <person name="Blankenship R.E."/>
        </authorList>
    </citation>
    <scope>NUCLEOTIDE SEQUENCE [LARGE SCALE GENOMIC DNA]</scope>
    <source>
        <strain evidence="4">ATCC 29366 / DSM 635 / J-10-fl</strain>
    </source>
</reference>
<feature type="region of interest" description="Disordered" evidence="1">
    <location>
        <begin position="194"/>
        <end position="248"/>
    </location>
</feature>
<dbReference type="PANTHER" id="PTHR33352:SF2">
    <property type="entry name" value="SLL0995 PROTEIN"/>
    <property type="match status" value="1"/>
</dbReference>
<dbReference type="Proteomes" id="UP000002008">
    <property type="component" value="Chromosome"/>
</dbReference>
<gene>
    <name evidence="3" type="ordered locus">Caur_2514</name>
</gene>
<dbReference type="InterPro" id="IPR011335">
    <property type="entry name" value="Restrct_endonuc-II-like"/>
</dbReference>
<dbReference type="SUPFAM" id="SSF52980">
    <property type="entry name" value="Restriction endonuclease-like"/>
    <property type="match status" value="1"/>
</dbReference>
<dbReference type="AlphaFoldDB" id="A9WI29"/>
<dbReference type="EnsemblBacteria" id="ABY35720">
    <property type="protein sequence ID" value="ABY35720"/>
    <property type="gene ID" value="Caur_2514"/>
</dbReference>
<organism evidence="3 4">
    <name type="scientific">Chloroflexus aurantiacus (strain ATCC 29366 / DSM 635 / J-10-fl)</name>
    <dbReference type="NCBI Taxonomy" id="324602"/>
    <lineage>
        <taxon>Bacteria</taxon>
        <taxon>Bacillati</taxon>
        <taxon>Chloroflexota</taxon>
        <taxon>Chloroflexia</taxon>
        <taxon>Chloroflexales</taxon>
        <taxon>Chloroflexineae</taxon>
        <taxon>Chloroflexaceae</taxon>
        <taxon>Chloroflexus</taxon>
    </lineage>
</organism>
<keyword evidence="4" id="KW-1185">Reference proteome</keyword>
<dbReference type="eggNOG" id="COG4636">
    <property type="taxonomic scope" value="Bacteria"/>
</dbReference>
<sequence>MMSEQSAVVPAIVYPDSDGMPIADNTRQFRAIVTIQGNLDAIFRERDDVFVAGDLLWYPVEGRPDIRRAPDVMVVFGRPKGDRGSYRQWEENGIAPQVVFEVLSPENTLTERAAKQEFYDIYGVDEYYLYDPEHGDMSGWQRIDGRLRVINELDGWVSPRLGITFKRTDRGMQLYWPDGRPFLSFVELQAQAEQERQRAEEERQRAEQERQRAEEERQRAEQEHQRAEEERQRAEQERQRAEEERQRAERLAARLRALGIDPDAEQE</sequence>
<dbReference type="PANTHER" id="PTHR33352">
    <property type="entry name" value="SLR1095 PROTEIN"/>
    <property type="match status" value="1"/>
</dbReference>
<dbReference type="InterPro" id="IPR008538">
    <property type="entry name" value="Uma2"/>
</dbReference>
<evidence type="ECO:0000313" key="3">
    <source>
        <dbReference type="EMBL" id="ABY35720.1"/>
    </source>
</evidence>
<dbReference type="KEGG" id="cau:Caur_2514"/>
<evidence type="ECO:0000313" key="4">
    <source>
        <dbReference type="Proteomes" id="UP000002008"/>
    </source>
</evidence>
<dbReference type="Pfam" id="PF05685">
    <property type="entry name" value="Uma2"/>
    <property type="match status" value="1"/>
</dbReference>
<name>A9WI29_CHLAA</name>
<protein>
    <recommendedName>
        <fullName evidence="2">Putative restriction endonuclease domain-containing protein</fullName>
    </recommendedName>
</protein>
<dbReference type="InterPro" id="IPR012296">
    <property type="entry name" value="Nuclease_put_TT1808"/>
</dbReference>
<feature type="domain" description="Putative restriction endonuclease" evidence="2">
    <location>
        <begin position="34"/>
        <end position="149"/>
    </location>
</feature>
<accession>A9WI29</accession>
<evidence type="ECO:0000256" key="1">
    <source>
        <dbReference type="SAM" id="MobiDB-lite"/>
    </source>
</evidence>
<proteinExistence type="predicted"/>
<dbReference type="PATRIC" id="fig|324602.8.peg.2837"/>
<dbReference type="InParanoid" id="A9WI29"/>